<dbReference type="InterPro" id="IPR019771">
    <property type="entry name" value="F-actin_capping_bsu_CS"/>
</dbReference>
<gene>
    <name evidence="9" type="ORF">D0864_06908</name>
</gene>
<dbReference type="GO" id="GO:0051015">
    <property type="term" value="F:actin filament binding"/>
    <property type="evidence" value="ECO:0007669"/>
    <property type="project" value="TreeGrafter"/>
</dbReference>
<dbReference type="GO" id="GO:0030479">
    <property type="term" value="C:actin cortical patch"/>
    <property type="evidence" value="ECO:0007669"/>
    <property type="project" value="TreeGrafter"/>
</dbReference>
<comment type="caution">
    <text evidence="9">The sequence shown here is derived from an EMBL/GenBank/DDBJ whole genome shotgun (WGS) entry which is preliminary data.</text>
</comment>
<evidence type="ECO:0000256" key="3">
    <source>
        <dbReference type="ARBA" id="ARBA00021859"/>
    </source>
</evidence>
<evidence type="ECO:0000256" key="6">
    <source>
        <dbReference type="ARBA" id="ARBA00023203"/>
    </source>
</evidence>
<dbReference type="InterPro" id="IPR037282">
    <property type="entry name" value="CapZ_alpha/beta"/>
</dbReference>
<evidence type="ECO:0000256" key="2">
    <source>
        <dbReference type="ARBA" id="ARBA00006039"/>
    </source>
</evidence>
<keyword evidence="5" id="KW-0963">Cytoplasm</keyword>
<dbReference type="InterPro" id="IPR042276">
    <property type="entry name" value="CapZ_alpha/beta_2"/>
</dbReference>
<organism evidence="9 10">
    <name type="scientific">Hortaea werneckii</name>
    <name type="common">Black yeast</name>
    <name type="synonym">Cladosporium werneckii</name>
    <dbReference type="NCBI Taxonomy" id="91943"/>
    <lineage>
        <taxon>Eukaryota</taxon>
        <taxon>Fungi</taxon>
        <taxon>Dikarya</taxon>
        <taxon>Ascomycota</taxon>
        <taxon>Pezizomycotina</taxon>
        <taxon>Dothideomycetes</taxon>
        <taxon>Dothideomycetidae</taxon>
        <taxon>Mycosphaerellales</taxon>
        <taxon>Teratosphaeriaceae</taxon>
        <taxon>Hortaea</taxon>
    </lineage>
</organism>
<evidence type="ECO:0000313" key="10">
    <source>
        <dbReference type="Proteomes" id="UP000269539"/>
    </source>
</evidence>
<dbReference type="Pfam" id="PF01115">
    <property type="entry name" value="F_actin_cap_B"/>
    <property type="match status" value="1"/>
</dbReference>
<dbReference type="GO" id="GO:0008290">
    <property type="term" value="C:F-actin capping protein complex"/>
    <property type="evidence" value="ECO:0007669"/>
    <property type="project" value="InterPro"/>
</dbReference>
<dbReference type="InterPro" id="IPR001698">
    <property type="entry name" value="CAPZB"/>
</dbReference>
<dbReference type="PANTHER" id="PTHR10619:SF0">
    <property type="entry name" value="F-ACTIN-CAPPING PROTEIN SUBUNIT BETA ISOFORMS 1 AND 2"/>
    <property type="match status" value="1"/>
</dbReference>
<proteinExistence type="inferred from homology"/>
<dbReference type="Gene3D" id="1.20.58.570">
    <property type="match status" value="1"/>
</dbReference>
<dbReference type="AlphaFoldDB" id="A0A3M7FES1"/>
<evidence type="ECO:0000256" key="7">
    <source>
        <dbReference type="ARBA" id="ARBA00023212"/>
    </source>
</evidence>
<dbReference type="GO" id="GO:0051016">
    <property type="term" value="P:barbed-end actin filament capping"/>
    <property type="evidence" value="ECO:0007669"/>
    <property type="project" value="InterPro"/>
</dbReference>
<keyword evidence="6" id="KW-0009">Actin-binding</keyword>
<comment type="subunit">
    <text evidence="8">Component of the F-actin capping complex, composed of a heterodimer of an alpha and a beta subunit.</text>
</comment>
<protein>
    <recommendedName>
        <fullName evidence="3">F-actin-capping protein subunit beta</fullName>
    </recommendedName>
</protein>
<evidence type="ECO:0000256" key="1">
    <source>
        <dbReference type="ARBA" id="ARBA00004245"/>
    </source>
</evidence>
<keyword evidence="7" id="KW-0206">Cytoskeleton</keyword>
<dbReference type="PROSITE" id="PS00231">
    <property type="entry name" value="F_ACTIN_CAPPING_BETA"/>
    <property type="match status" value="1"/>
</dbReference>
<evidence type="ECO:0000256" key="4">
    <source>
        <dbReference type="ARBA" id="ARBA00022467"/>
    </source>
</evidence>
<name>A0A3M7FES1_HORWE</name>
<dbReference type="EMBL" id="QWIO01000716">
    <property type="protein sequence ID" value="RMY87177.1"/>
    <property type="molecule type" value="Genomic_DNA"/>
</dbReference>
<comment type="subcellular location">
    <subcellularLocation>
        <location evidence="1">Cytoplasm</location>
        <location evidence="1">Cytoskeleton</location>
    </subcellularLocation>
</comment>
<dbReference type="GO" id="GO:0030036">
    <property type="term" value="P:actin cytoskeleton organization"/>
    <property type="evidence" value="ECO:0007669"/>
    <property type="project" value="InterPro"/>
</dbReference>
<accession>A0A3M7FES1</accession>
<evidence type="ECO:0000256" key="5">
    <source>
        <dbReference type="ARBA" id="ARBA00022490"/>
    </source>
</evidence>
<evidence type="ECO:0000256" key="8">
    <source>
        <dbReference type="ARBA" id="ARBA00044965"/>
    </source>
</evidence>
<dbReference type="PRINTS" id="PR00192">
    <property type="entry name" value="FACTINCAPB"/>
</dbReference>
<dbReference type="Gene3D" id="3.90.1150.210">
    <property type="entry name" value="F-actin capping protein, beta subunit"/>
    <property type="match status" value="1"/>
</dbReference>
<keyword evidence="4" id="KW-0117">Actin capping</keyword>
<comment type="similarity">
    <text evidence="2">Belongs to the F-actin-capping protein beta subunit family.</text>
</comment>
<reference evidence="9 10" key="1">
    <citation type="journal article" date="2018" name="BMC Genomics">
        <title>Genomic evidence for intraspecific hybridization in a clonal and extremely halotolerant yeast.</title>
        <authorList>
            <person name="Gostincar C."/>
            <person name="Stajich J.E."/>
            <person name="Zupancic J."/>
            <person name="Zalar P."/>
            <person name="Gunde-Cimerman N."/>
        </authorList>
    </citation>
    <scope>NUCLEOTIDE SEQUENCE [LARGE SCALE GENOMIC DNA]</scope>
    <source>
        <strain evidence="9 10">EXF-10513</strain>
    </source>
</reference>
<dbReference type="InterPro" id="IPR043175">
    <property type="entry name" value="CAPZB_N"/>
</dbReference>
<dbReference type="PANTHER" id="PTHR10619">
    <property type="entry name" value="F-ACTIN-CAPPING PROTEIN SUBUNIT BETA"/>
    <property type="match status" value="1"/>
</dbReference>
<dbReference type="GO" id="GO:0000902">
    <property type="term" value="P:cell morphogenesis"/>
    <property type="evidence" value="ECO:0007669"/>
    <property type="project" value="TreeGrafter"/>
</dbReference>
<sequence>MADPFDAALDLLRRLPPSKTASNLNGIISLRPDLEEDLLSSVDVALTVKRCSQTGRDYLCCDYNRDGSSYRSPWSNAFEPPIDPEDAAELIPGGRVRRMEENLNAAVDVYRELYYEGGTSSAYLWALDDGFAGVVLFKKTASAGTSAGKGGWDSIHVLEVNEATTKRSAHYKLTSTVILDLGLSSQSVDSLDLAGNLTRQAQADLSLSGFRDSEVEQQHVVNIGRMVEDMETRMRNLLQEVYFGKAKDVVGDLRSIQPLSEAEKERAAHRDTRGRSHDDEFNLVLPAVKKGRCDLALVLIAPPFRTNTTFRPAQPKLHKSKMDNSPLTKLSAELRNEIYHLVLYSPEGFNIIYIGNILFDDKVLRNENQQAHPLALTATCKALRTETLQLFYALNTFTIKFRHFDLLEDVFGVFRDRIGDDCVRALRHVFAECYHSIVVFKPPRGVPEEVAQREWMFCRVEIVLNPGPSPLQPKIRILDESKGIMNPS</sequence>
<evidence type="ECO:0000313" key="9">
    <source>
        <dbReference type="EMBL" id="RMY87177.1"/>
    </source>
</evidence>
<dbReference type="Proteomes" id="UP000269539">
    <property type="component" value="Unassembled WGS sequence"/>
</dbReference>
<dbReference type="SUPFAM" id="SSF90096">
    <property type="entry name" value="Subunits of heterodimeric actin filament capping protein Capz"/>
    <property type="match status" value="1"/>
</dbReference>
<dbReference type="FunFam" id="1.20.58.570:FF:000001">
    <property type="entry name" value="F-actin-capping protein subunit beta"/>
    <property type="match status" value="1"/>
</dbReference>
<dbReference type="VEuPathDB" id="FungiDB:BTJ68_07506"/>